<organism evidence="1 2">
    <name type="scientific">Paenibacillus septentrionalis</name>
    <dbReference type="NCBI Taxonomy" id="429342"/>
    <lineage>
        <taxon>Bacteria</taxon>
        <taxon>Bacillati</taxon>
        <taxon>Bacillota</taxon>
        <taxon>Bacilli</taxon>
        <taxon>Bacillales</taxon>
        <taxon>Paenibacillaceae</taxon>
        <taxon>Paenibacillus</taxon>
    </lineage>
</organism>
<evidence type="ECO:0000313" key="1">
    <source>
        <dbReference type="EMBL" id="MFC6334266.1"/>
    </source>
</evidence>
<name>A0ABW1V7Q1_9BACL</name>
<dbReference type="EMBL" id="JBHSTE010000005">
    <property type="protein sequence ID" value="MFC6334266.1"/>
    <property type="molecule type" value="Genomic_DNA"/>
</dbReference>
<dbReference type="RefSeq" id="WP_379236598.1">
    <property type="nucleotide sequence ID" value="NZ_JBHSTE010000005.1"/>
</dbReference>
<dbReference type="Proteomes" id="UP001596233">
    <property type="component" value="Unassembled WGS sequence"/>
</dbReference>
<comment type="caution">
    <text evidence="1">The sequence shown here is derived from an EMBL/GenBank/DDBJ whole genome shotgun (WGS) entry which is preliminary data.</text>
</comment>
<sequence length="365" mass="42917">MYIYPTNRTQSVMETQPIIQGILGRQKVEPFYCPYDKLVLAADSYPDSSFIRLIRPARMWIEDDDSYYRHKFLHTLFSIRWGQMNPDAATTSIMINPWKHQLTPDDIMKLVELVMGSKHSVKVASFDEKTDLLRSMNAEETSKRLYVGYQRKPPEDYEQLGQTYYYGSRSGQQVKNYDKAEEQGKRDQAWTRIERTRRIRNKASRASLKDFLYNERQDAFKHTMLVDIDKIDGRTKIKRLLKATGNFQEAFMNLDATEKRKLKRHEIFARPSVDLGSLFRTELDRWMSLSPKLYSVFKTYALFRECWSGRDKYGQLDYQLDWSNLRSGTATLTTSQRVVMDSYSGKWNYGSYDSSFSCIPCIEQS</sequence>
<evidence type="ECO:0000313" key="2">
    <source>
        <dbReference type="Proteomes" id="UP001596233"/>
    </source>
</evidence>
<reference evidence="2" key="1">
    <citation type="journal article" date="2019" name="Int. J. Syst. Evol. Microbiol.">
        <title>The Global Catalogue of Microorganisms (GCM) 10K type strain sequencing project: providing services to taxonomists for standard genome sequencing and annotation.</title>
        <authorList>
            <consortium name="The Broad Institute Genomics Platform"/>
            <consortium name="The Broad Institute Genome Sequencing Center for Infectious Disease"/>
            <person name="Wu L."/>
            <person name="Ma J."/>
        </authorList>
    </citation>
    <scope>NUCLEOTIDE SEQUENCE [LARGE SCALE GENOMIC DNA]</scope>
    <source>
        <strain evidence="2">PCU 280</strain>
    </source>
</reference>
<accession>A0ABW1V7Q1</accession>
<keyword evidence="2" id="KW-1185">Reference proteome</keyword>
<protein>
    <submittedName>
        <fullName evidence="1">Uncharacterized protein</fullName>
    </submittedName>
</protein>
<proteinExistence type="predicted"/>
<gene>
    <name evidence="1" type="ORF">ACFP56_16680</name>
</gene>